<name>A0AAV2H2E6_LYMST</name>
<sequence length="137" mass="16118">MFRTEEDFRIHTQVCQQPVLSYCCSMCFYRADQQERIDNHLHDAHQIPLHQFVCKVCPSSFRKRIGLKKHMEVKHSKTARFQCPFCGKFMYNKNDLDGHVNQHKGVKPHCCSYCGKAFCYKSSMGSHEKLCALQWPK</sequence>
<keyword evidence="8" id="KW-1185">Reference proteome</keyword>
<feature type="domain" description="C2H2-type" evidence="6">
    <location>
        <begin position="109"/>
        <end position="136"/>
    </location>
</feature>
<reference evidence="7 8" key="1">
    <citation type="submission" date="2024-04" db="EMBL/GenBank/DDBJ databases">
        <authorList>
            <consortium name="Genoscope - CEA"/>
            <person name="William W."/>
        </authorList>
    </citation>
    <scope>NUCLEOTIDE SEQUENCE [LARGE SCALE GENOMIC DNA]</scope>
</reference>
<protein>
    <recommendedName>
        <fullName evidence="6">C2H2-type domain-containing protein</fullName>
    </recommendedName>
</protein>
<proteinExistence type="predicted"/>
<keyword evidence="2" id="KW-0677">Repeat</keyword>
<dbReference type="Pfam" id="PF00096">
    <property type="entry name" value="zf-C2H2"/>
    <property type="match status" value="1"/>
</dbReference>
<dbReference type="EMBL" id="CAXITT010000016">
    <property type="protein sequence ID" value="CAL1527341.1"/>
    <property type="molecule type" value="Genomic_DNA"/>
</dbReference>
<evidence type="ECO:0000259" key="6">
    <source>
        <dbReference type="PROSITE" id="PS50157"/>
    </source>
</evidence>
<keyword evidence="4" id="KW-0862">Zinc</keyword>
<comment type="caution">
    <text evidence="7">The sequence shown here is derived from an EMBL/GenBank/DDBJ whole genome shotgun (WGS) entry which is preliminary data.</text>
</comment>
<evidence type="ECO:0000256" key="4">
    <source>
        <dbReference type="ARBA" id="ARBA00022833"/>
    </source>
</evidence>
<dbReference type="InterPro" id="IPR013087">
    <property type="entry name" value="Znf_C2H2_type"/>
</dbReference>
<dbReference type="AlphaFoldDB" id="A0AAV2H2E6"/>
<feature type="domain" description="C2H2-type" evidence="6">
    <location>
        <begin position="52"/>
        <end position="80"/>
    </location>
</feature>
<dbReference type="Proteomes" id="UP001497497">
    <property type="component" value="Unassembled WGS sequence"/>
</dbReference>
<organism evidence="7 8">
    <name type="scientific">Lymnaea stagnalis</name>
    <name type="common">Great pond snail</name>
    <name type="synonym">Helix stagnalis</name>
    <dbReference type="NCBI Taxonomy" id="6523"/>
    <lineage>
        <taxon>Eukaryota</taxon>
        <taxon>Metazoa</taxon>
        <taxon>Spiralia</taxon>
        <taxon>Lophotrochozoa</taxon>
        <taxon>Mollusca</taxon>
        <taxon>Gastropoda</taxon>
        <taxon>Heterobranchia</taxon>
        <taxon>Euthyneura</taxon>
        <taxon>Panpulmonata</taxon>
        <taxon>Hygrophila</taxon>
        <taxon>Lymnaeoidea</taxon>
        <taxon>Lymnaeidae</taxon>
        <taxon>Lymnaea</taxon>
    </lineage>
</organism>
<dbReference type="PROSITE" id="PS00028">
    <property type="entry name" value="ZINC_FINGER_C2H2_1"/>
    <property type="match status" value="2"/>
</dbReference>
<keyword evidence="1" id="KW-0479">Metal-binding</keyword>
<evidence type="ECO:0000256" key="1">
    <source>
        <dbReference type="ARBA" id="ARBA00022723"/>
    </source>
</evidence>
<dbReference type="PANTHER" id="PTHR24379">
    <property type="entry name" value="KRAB AND ZINC FINGER DOMAIN-CONTAINING"/>
    <property type="match status" value="1"/>
</dbReference>
<dbReference type="Gene3D" id="3.30.160.60">
    <property type="entry name" value="Classic Zinc Finger"/>
    <property type="match status" value="2"/>
</dbReference>
<feature type="domain" description="C2H2-type" evidence="6">
    <location>
        <begin position="81"/>
        <end position="108"/>
    </location>
</feature>
<evidence type="ECO:0000313" key="7">
    <source>
        <dbReference type="EMBL" id="CAL1527341.1"/>
    </source>
</evidence>
<evidence type="ECO:0000256" key="3">
    <source>
        <dbReference type="ARBA" id="ARBA00022771"/>
    </source>
</evidence>
<accession>A0AAV2H2E6</accession>
<evidence type="ECO:0000256" key="5">
    <source>
        <dbReference type="PROSITE-ProRule" id="PRU00042"/>
    </source>
</evidence>
<dbReference type="GO" id="GO:0008270">
    <property type="term" value="F:zinc ion binding"/>
    <property type="evidence" value="ECO:0007669"/>
    <property type="project" value="UniProtKB-KW"/>
</dbReference>
<dbReference type="PANTHER" id="PTHR24379:SF121">
    <property type="entry name" value="C2H2-TYPE DOMAIN-CONTAINING PROTEIN"/>
    <property type="match status" value="1"/>
</dbReference>
<gene>
    <name evidence="7" type="ORF">GSLYS_00001518001</name>
</gene>
<keyword evidence="3 5" id="KW-0863">Zinc-finger</keyword>
<dbReference type="PROSITE" id="PS50157">
    <property type="entry name" value="ZINC_FINGER_C2H2_2"/>
    <property type="match status" value="3"/>
</dbReference>
<dbReference type="SMART" id="SM00355">
    <property type="entry name" value="ZnF_C2H2"/>
    <property type="match status" value="4"/>
</dbReference>
<evidence type="ECO:0000313" key="8">
    <source>
        <dbReference type="Proteomes" id="UP001497497"/>
    </source>
</evidence>
<dbReference type="SUPFAM" id="SSF57667">
    <property type="entry name" value="beta-beta-alpha zinc fingers"/>
    <property type="match status" value="2"/>
</dbReference>
<evidence type="ECO:0000256" key="2">
    <source>
        <dbReference type="ARBA" id="ARBA00022737"/>
    </source>
</evidence>
<dbReference type="InterPro" id="IPR036236">
    <property type="entry name" value="Znf_C2H2_sf"/>
</dbReference>